<keyword evidence="5" id="KW-0378">Hydrolase</keyword>
<evidence type="ECO:0000256" key="7">
    <source>
        <dbReference type="ARBA" id="ARBA00022840"/>
    </source>
</evidence>
<evidence type="ECO:0000256" key="6">
    <source>
        <dbReference type="ARBA" id="ARBA00022833"/>
    </source>
</evidence>
<dbReference type="EMBL" id="GDKF01003365">
    <property type="protein sequence ID" value="JAT75257.1"/>
    <property type="molecule type" value="Transcribed_RNA"/>
</dbReference>
<name>A0A1D2A7T6_AUXPR</name>
<dbReference type="GO" id="GO:0005524">
    <property type="term" value="F:ATP binding"/>
    <property type="evidence" value="ECO:0007669"/>
    <property type="project" value="UniProtKB-KW"/>
</dbReference>
<dbReference type="Pfam" id="PF13481">
    <property type="entry name" value="AAA_25"/>
    <property type="match status" value="1"/>
</dbReference>
<feature type="domain" description="RecA family profile 1" evidence="12">
    <location>
        <begin position="176"/>
        <end position="333"/>
    </location>
</feature>
<dbReference type="SUPFAM" id="SSF54211">
    <property type="entry name" value="Ribosomal protein S5 domain 2-like"/>
    <property type="match status" value="1"/>
</dbReference>
<evidence type="ECO:0000256" key="4">
    <source>
        <dbReference type="ARBA" id="ARBA00022771"/>
    </source>
</evidence>
<evidence type="ECO:0000259" key="12">
    <source>
        <dbReference type="PROSITE" id="PS50162"/>
    </source>
</evidence>
<evidence type="ECO:0000256" key="9">
    <source>
        <dbReference type="ARBA" id="ARBA00023125"/>
    </source>
</evidence>
<keyword evidence="4" id="KW-0863">Zinc-finger</keyword>
<evidence type="ECO:0000256" key="11">
    <source>
        <dbReference type="SAM" id="MobiDB-lite"/>
    </source>
</evidence>
<evidence type="ECO:0000256" key="10">
    <source>
        <dbReference type="ARBA" id="ARBA00023204"/>
    </source>
</evidence>
<evidence type="ECO:0000256" key="8">
    <source>
        <dbReference type="ARBA" id="ARBA00023016"/>
    </source>
</evidence>
<evidence type="ECO:0000256" key="5">
    <source>
        <dbReference type="ARBA" id="ARBA00022801"/>
    </source>
</evidence>
<keyword evidence="1" id="KW-0479">Metal-binding</keyword>
<dbReference type="InterPro" id="IPR004504">
    <property type="entry name" value="DNA_repair_RadA"/>
</dbReference>
<dbReference type="AlphaFoldDB" id="A0A1D2A7T6"/>
<dbReference type="InterPro" id="IPR014721">
    <property type="entry name" value="Ribsml_uS5_D2-typ_fold_subgr"/>
</dbReference>
<dbReference type="GO" id="GO:0008270">
    <property type="term" value="F:zinc ion binding"/>
    <property type="evidence" value="ECO:0007669"/>
    <property type="project" value="UniProtKB-KW"/>
</dbReference>
<dbReference type="InterPro" id="IPR041166">
    <property type="entry name" value="Rubredoxin_2"/>
</dbReference>
<evidence type="ECO:0000313" key="13">
    <source>
        <dbReference type="EMBL" id="JAT75257.1"/>
    </source>
</evidence>
<organism evidence="13">
    <name type="scientific">Auxenochlorella protothecoides</name>
    <name type="common">Green microalga</name>
    <name type="synonym">Chlorella protothecoides</name>
    <dbReference type="NCBI Taxonomy" id="3075"/>
    <lineage>
        <taxon>Eukaryota</taxon>
        <taxon>Viridiplantae</taxon>
        <taxon>Chlorophyta</taxon>
        <taxon>core chlorophytes</taxon>
        <taxon>Trebouxiophyceae</taxon>
        <taxon>Chlorellales</taxon>
        <taxon>Chlorellaceae</taxon>
        <taxon>Auxenochlorella</taxon>
    </lineage>
</organism>
<dbReference type="PANTHER" id="PTHR32472">
    <property type="entry name" value="DNA REPAIR PROTEIN RADA"/>
    <property type="match status" value="1"/>
</dbReference>
<sequence length="582" mass="60901">MRAAHLASLAARSLYQARVGAPLPRGPAASMMRALFPHAIPGSTWIPSRPPLTNGRVRGTLGVRCMATAAGTARTKHVYVCKECKEQTAQWSGQCTACGAWGTMDKVAVLSPAAESGGGGGGGARAAARFVQGQASGRMAAPASSAQARRGQWVEDSDAPQRLSDVSQRGFGNRWRLQLPGSVGSELGRVLGGGVVPGSVLLVGGEPGVGKSTLLLQVAALLAKVGQGGDDGRPVLYVSGEESTEQIGSRAERMGMGAEGNNIFLYSATRLDSILAEIARLNARAVIVDSIQTVYLDEIPSSAGSVTQVRECTTALLRVAKGMGVPMFLVGHVTKSGEIAGPRVLEHIVDVVLYMEGGRQSPVRLIRGVKNRYGATEEVGVFQMFDDGMQVVADPSSLFLTSREISLDVSSAVTVTMEGSRPMLMEVQALCTRASQGPGLPPTRVPSGVKRERMQLILAVLSKHTDMKPFMHDIHLNVTGGLIMAEPATDLAVALAIASSYYDRAIPRELALIGEVGLGGELRQVPQTERRLAEAAKLGFTRAVVPPGGSAGSGRQLAKMQVQECRTLAAAISAVLGGGLAK</sequence>
<dbReference type="NCBIfam" id="TIGR00416">
    <property type="entry name" value="sms"/>
    <property type="match status" value="1"/>
</dbReference>
<dbReference type="SMART" id="SM00382">
    <property type="entry name" value="AAA"/>
    <property type="match status" value="1"/>
</dbReference>
<dbReference type="PANTHER" id="PTHR32472:SF10">
    <property type="entry name" value="DNA REPAIR PROTEIN RADA-LIKE PROTEIN"/>
    <property type="match status" value="1"/>
</dbReference>
<dbReference type="Pfam" id="PF18073">
    <property type="entry name" value="Zn_ribbon_LapB"/>
    <property type="match status" value="1"/>
</dbReference>
<dbReference type="Pfam" id="PF13541">
    <property type="entry name" value="ChlI"/>
    <property type="match status" value="1"/>
</dbReference>
<dbReference type="GO" id="GO:0016787">
    <property type="term" value="F:hydrolase activity"/>
    <property type="evidence" value="ECO:0007669"/>
    <property type="project" value="UniProtKB-KW"/>
</dbReference>
<feature type="region of interest" description="Disordered" evidence="11">
    <location>
        <begin position="140"/>
        <end position="160"/>
    </location>
</feature>
<dbReference type="GO" id="GO:0000725">
    <property type="term" value="P:recombinational repair"/>
    <property type="evidence" value="ECO:0007669"/>
    <property type="project" value="TreeGrafter"/>
</dbReference>
<dbReference type="InterPro" id="IPR020588">
    <property type="entry name" value="RecA_ATP-bd"/>
</dbReference>
<dbReference type="InterPro" id="IPR003593">
    <property type="entry name" value="AAA+_ATPase"/>
</dbReference>
<gene>
    <name evidence="13" type="ORF">g.66894</name>
</gene>
<keyword evidence="3" id="KW-0227">DNA damage</keyword>
<keyword evidence="8" id="KW-0346">Stress response</keyword>
<dbReference type="SUPFAM" id="SSF52540">
    <property type="entry name" value="P-loop containing nucleoside triphosphate hydrolases"/>
    <property type="match status" value="1"/>
</dbReference>
<keyword evidence="7" id="KW-0067">ATP-binding</keyword>
<dbReference type="Gene3D" id="3.40.50.300">
    <property type="entry name" value="P-loop containing nucleotide triphosphate hydrolases"/>
    <property type="match status" value="1"/>
</dbReference>
<proteinExistence type="inferred from homology"/>
<dbReference type="GO" id="GO:0140664">
    <property type="term" value="F:ATP-dependent DNA damage sensor activity"/>
    <property type="evidence" value="ECO:0007669"/>
    <property type="project" value="InterPro"/>
</dbReference>
<accession>A0A1D2A7T6</accession>
<keyword evidence="10" id="KW-0234">DNA repair</keyword>
<dbReference type="Gene3D" id="3.30.230.10">
    <property type="match status" value="1"/>
</dbReference>
<dbReference type="InterPro" id="IPR020568">
    <property type="entry name" value="Ribosomal_Su5_D2-typ_SF"/>
</dbReference>
<dbReference type="PROSITE" id="PS50162">
    <property type="entry name" value="RECA_2"/>
    <property type="match status" value="1"/>
</dbReference>
<keyword evidence="9" id="KW-0238">DNA-binding</keyword>
<reference evidence="13" key="1">
    <citation type="submission" date="2015-08" db="EMBL/GenBank/DDBJ databases">
        <authorList>
            <person name="Babu N.S."/>
            <person name="Beckwith C.J."/>
            <person name="Beseler K.G."/>
            <person name="Brison A."/>
            <person name="Carone J.V."/>
            <person name="Caskin T.P."/>
            <person name="Diamond M."/>
            <person name="Durham M.E."/>
            <person name="Foxe J.M."/>
            <person name="Go M."/>
            <person name="Henderson B.A."/>
            <person name="Jones I.B."/>
            <person name="McGettigan J.A."/>
            <person name="Micheletti S.J."/>
            <person name="Nasrallah M.E."/>
            <person name="Ortiz D."/>
            <person name="Piller C.R."/>
            <person name="Privatt S.R."/>
            <person name="Schneider S.L."/>
            <person name="Sharp S."/>
            <person name="Smith T.C."/>
            <person name="Stanton J.D."/>
            <person name="Ullery H.E."/>
            <person name="Wilson R.J."/>
            <person name="Serrano M.G."/>
            <person name="Buck G."/>
            <person name="Lee V."/>
            <person name="Wang Y."/>
            <person name="Carvalho R."/>
            <person name="Voegtly L."/>
            <person name="Shi R."/>
            <person name="Duckworth R."/>
            <person name="Johnson A."/>
            <person name="Loviza R."/>
            <person name="Walstead R."/>
            <person name="Shah Z."/>
            <person name="Kiflezghi M."/>
            <person name="Wade K."/>
            <person name="Ball S.L."/>
            <person name="Bradley K.W."/>
            <person name="Asai D.J."/>
            <person name="Bowman C.A."/>
            <person name="Russell D.A."/>
            <person name="Pope W.H."/>
            <person name="Jacobs-Sera D."/>
            <person name="Hendrix R.W."/>
            <person name="Hatfull G.F."/>
        </authorList>
    </citation>
    <scope>NUCLEOTIDE SEQUENCE</scope>
</reference>
<evidence type="ECO:0000256" key="1">
    <source>
        <dbReference type="ARBA" id="ARBA00022723"/>
    </source>
</evidence>
<dbReference type="HAMAP" id="MF_01498">
    <property type="entry name" value="RadA_bact"/>
    <property type="match status" value="1"/>
</dbReference>
<protein>
    <recommendedName>
        <fullName evidence="12">RecA family profile 1 domain-containing protein</fullName>
    </recommendedName>
</protein>
<dbReference type="InterPro" id="IPR027417">
    <property type="entry name" value="P-loop_NTPase"/>
</dbReference>
<dbReference type="GO" id="GO:0003684">
    <property type="term" value="F:damaged DNA binding"/>
    <property type="evidence" value="ECO:0007669"/>
    <property type="project" value="InterPro"/>
</dbReference>
<keyword evidence="2" id="KW-0547">Nucleotide-binding</keyword>
<evidence type="ECO:0000256" key="2">
    <source>
        <dbReference type="ARBA" id="ARBA00022741"/>
    </source>
</evidence>
<dbReference type="PRINTS" id="PR01874">
    <property type="entry name" value="DNAREPAIRADA"/>
</dbReference>
<evidence type="ECO:0000256" key="3">
    <source>
        <dbReference type="ARBA" id="ARBA00022763"/>
    </source>
</evidence>
<keyword evidence="6" id="KW-0862">Zinc</keyword>
<dbReference type="FunFam" id="3.40.50.300:FF:000050">
    <property type="entry name" value="DNA repair protein RadA"/>
    <property type="match status" value="1"/>
</dbReference>